<evidence type="ECO:0000256" key="7">
    <source>
        <dbReference type="ARBA" id="ARBA00023012"/>
    </source>
</evidence>
<dbReference type="EMBL" id="CP060825">
    <property type="protein sequence ID" value="QNP67568.1"/>
    <property type="molecule type" value="Genomic_DNA"/>
</dbReference>
<dbReference type="GO" id="GO:0000155">
    <property type="term" value="F:phosphorelay sensor kinase activity"/>
    <property type="evidence" value="ECO:0007669"/>
    <property type="project" value="TreeGrafter"/>
</dbReference>
<accession>A0A7H0I452</accession>
<dbReference type="RefSeq" id="WP_187744614.1">
    <property type="nucleotide sequence ID" value="NZ_CP060825.1"/>
</dbReference>
<evidence type="ECO:0000256" key="1">
    <source>
        <dbReference type="ARBA" id="ARBA00000085"/>
    </source>
</evidence>
<evidence type="ECO:0000256" key="3">
    <source>
        <dbReference type="ARBA" id="ARBA00022679"/>
    </source>
</evidence>
<dbReference type="Proteomes" id="UP000516230">
    <property type="component" value="Chromosome"/>
</dbReference>
<organism evidence="10 11">
    <name type="scientific">Streptomyces genisteinicus</name>
    <dbReference type="NCBI Taxonomy" id="2768068"/>
    <lineage>
        <taxon>Bacteria</taxon>
        <taxon>Bacillati</taxon>
        <taxon>Actinomycetota</taxon>
        <taxon>Actinomycetes</taxon>
        <taxon>Kitasatosporales</taxon>
        <taxon>Streptomycetaceae</taxon>
        <taxon>Streptomyces</taxon>
    </lineage>
</organism>
<dbReference type="AlphaFoldDB" id="A0A7H0I452"/>
<evidence type="ECO:0000313" key="10">
    <source>
        <dbReference type="EMBL" id="QNP67568.1"/>
    </source>
</evidence>
<dbReference type="InterPro" id="IPR003594">
    <property type="entry name" value="HATPase_dom"/>
</dbReference>
<keyword evidence="3" id="KW-0808">Transferase</keyword>
<dbReference type="PRINTS" id="PR00344">
    <property type="entry name" value="BCTRLSENSOR"/>
</dbReference>
<dbReference type="InterPro" id="IPR050980">
    <property type="entry name" value="2C_sensor_his_kinase"/>
</dbReference>
<keyword evidence="11" id="KW-1185">Reference proteome</keyword>
<evidence type="ECO:0000259" key="9">
    <source>
        <dbReference type="PROSITE" id="PS50109"/>
    </source>
</evidence>
<dbReference type="PANTHER" id="PTHR44936:SF10">
    <property type="entry name" value="SENSOR PROTEIN RSTB"/>
    <property type="match status" value="1"/>
</dbReference>
<evidence type="ECO:0000256" key="8">
    <source>
        <dbReference type="SAM" id="MobiDB-lite"/>
    </source>
</evidence>
<sequence>MGPQAVPHETSPPIALQRPLGGSCCPGRHDCTDEAAALAPHPTPGSCSIPTPSTRAPSSPPSPTRSPRRLPADRTVRTAARPPAGAQHGRHRTRLRARRNLVDNATRHATSRVQVTVRTQDQHVILSVHGAGPGVPAENAERVLERFVRLVDARSRDRGGTGLGLPIARELAHRQGTLVFAPSDTGACFQLRLPHPPPRAKGER</sequence>
<dbReference type="SUPFAM" id="SSF55874">
    <property type="entry name" value="ATPase domain of HSP90 chaperone/DNA topoisomerase II/histidine kinase"/>
    <property type="match status" value="1"/>
</dbReference>
<dbReference type="PANTHER" id="PTHR44936">
    <property type="entry name" value="SENSOR PROTEIN CREC"/>
    <property type="match status" value="1"/>
</dbReference>
<protein>
    <recommendedName>
        <fullName evidence="2">histidine kinase</fullName>
        <ecNumber evidence="2">2.7.13.3</ecNumber>
    </recommendedName>
</protein>
<evidence type="ECO:0000256" key="5">
    <source>
        <dbReference type="ARBA" id="ARBA00022777"/>
    </source>
</evidence>
<evidence type="ECO:0000256" key="6">
    <source>
        <dbReference type="ARBA" id="ARBA00022840"/>
    </source>
</evidence>
<dbReference type="InterPro" id="IPR036890">
    <property type="entry name" value="HATPase_C_sf"/>
</dbReference>
<dbReference type="InterPro" id="IPR004358">
    <property type="entry name" value="Sig_transdc_His_kin-like_C"/>
</dbReference>
<gene>
    <name evidence="10" type="ORF">IAG43_24300</name>
</gene>
<dbReference type="GO" id="GO:0005886">
    <property type="term" value="C:plasma membrane"/>
    <property type="evidence" value="ECO:0007669"/>
    <property type="project" value="TreeGrafter"/>
</dbReference>
<keyword evidence="7" id="KW-0902">Two-component regulatory system</keyword>
<keyword evidence="5 10" id="KW-0418">Kinase</keyword>
<dbReference type="Gene3D" id="3.30.565.10">
    <property type="entry name" value="Histidine kinase-like ATPase, C-terminal domain"/>
    <property type="match status" value="1"/>
</dbReference>
<keyword evidence="6" id="KW-0067">ATP-binding</keyword>
<name>A0A7H0I452_9ACTN</name>
<proteinExistence type="predicted"/>
<feature type="domain" description="Histidine kinase" evidence="9">
    <location>
        <begin position="100"/>
        <end position="197"/>
    </location>
</feature>
<dbReference type="PROSITE" id="PS50109">
    <property type="entry name" value="HIS_KIN"/>
    <property type="match status" value="1"/>
</dbReference>
<dbReference type="Pfam" id="PF02518">
    <property type="entry name" value="HATPase_c"/>
    <property type="match status" value="1"/>
</dbReference>
<reference evidence="10 11" key="1">
    <citation type="submission" date="2020-08" db="EMBL/GenBank/DDBJ databases">
        <title>A novel species.</title>
        <authorList>
            <person name="Gao J."/>
        </authorList>
    </citation>
    <scope>NUCLEOTIDE SEQUENCE [LARGE SCALE GENOMIC DNA]</scope>
    <source>
        <strain evidence="10 11">CRPJ-33</strain>
    </source>
</reference>
<dbReference type="EC" id="2.7.13.3" evidence="2"/>
<evidence type="ECO:0000256" key="4">
    <source>
        <dbReference type="ARBA" id="ARBA00022741"/>
    </source>
</evidence>
<dbReference type="GO" id="GO:0005524">
    <property type="term" value="F:ATP binding"/>
    <property type="evidence" value="ECO:0007669"/>
    <property type="project" value="UniProtKB-KW"/>
</dbReference>
<comment type="catalytic activity">
    <reaction evidence="1">
        <text>ATP + protein L-histidine = ADP + protein N-phospho-L-histidine.</text>
        <dbReference type="EC" id="2.7.13.3"/>
    </reaction>
</comment>
<dbReference type="SMART" id="SM00387">
    <property type="entry name" value="HATPase_c"/>
    <property type="match status" value="1"/>
</dbReference>
<dbReference type="InterPro" id="IPR005467">
    <property type="entry name" value="His_kinase_dom"/>
</dbReference>
<dbReference type="CDD" id="cd00075">
    <property type="entry name" value="HATPase"/>
    <property type="match status" value="1"/>
</dbReference>
<evidence type="ECO:0000256" key="2">
    <source>
        <dbReference type="ARBA" id="ARBA00012438"/>
    </source>
</evidence>
<dbReference type="KEGG" id="sgj:IAG43_24300"/>
<keyword evidence="4" id="KW-0547">Nucleotide-binding</keyword>
<feature type="region of interest" description="Disordered" evidence="8">
    <location>
        <begin position="1"/>
        <end position="93"/>
    </location>
</feature>
<evidence type="ECO:0000313" key="11">
    <source>
        <dbReference type="Proteomes" id="UP000516230"/>
    </source>
</evidence>